<sequence length="279" mass="31143">MERFHLDALIYPSYITDKTILLHLDRSRGPLLNAAFNGLAMTICFVAGLMLRPMVSPGRRFLILILLPLFFVGVFFTSTRSAYLVFLLALGTVLFFLRSRGERWKLTPLILTLCLVAVAANTERLFSSSRERGGIAQMEEVDIRFQLIAKSLRLIREHPVLGVGLAHFSVSDSPETYQDNQHNHLIGMAVELGVIGVSVYLCLLILIFRRLYALARNPRVDRDAWANTIILLTLGITAALVNNVFVEASLCPFINVATFTFAGLASRLLEHPETLDAVI</sequence>
<feature type="transmembrane region" description="Helical" evidence="5">
    <location>
        <begin position="82"/>
        <end position="99"/>
    </location>
</feature>
<feature type="transmembrane region" description="Helical" evidence="5">
    <location>
        <begin position="224"/>
        <end position="245"/>
    </location>
</feature>
<dbReference type="InterPro" id="IPR051533">
    <property type="entry name" value="WaaL-like"/>
</dbReference>
<feature type="domain" description="O-antigen ligase-related" evidence="6">
    <location>
        <begin position="69"/>
        <end position="201"/>
    </location>
</feature>
<evidence type="ECO:0000256" key="4">
    <source>
        <dbReference type="ARBA" id="ARBA00023136"/>
    </source>
</evidence>
<dbReference type="GO" id="GO:0016020">
    <property type="term" value="C:membrane"/>
    <property type="evidence" value="ECO:0007669"/>
    <property type="project" value="UniProtKB-SubCell"/>
</dbReference>
<dbReference type="InterPro" id="IPR007016">
    <property type="entry name" value="O-antigen_ligase-rel_domated"/>
</dbReference>
<evidence type="ECO:0000256" key="3">
    <source>
        <dbReference type="ARBA" id="ARBA00022989"/>
    </source>
</evidence>
<dbReference type="PANTHER" id="PTHR37422">
    <property type="entry name" value="TEICHURONIC ACID BIOSYNTHESIS PROTEIN TUAE"/>
    <property type="match status" value="1"/>
</dbReference>
<organism evidence="7 8">
    <name type="scientific">Desulfolutivibrio sulfodismutans</name>
    <dbReference type="NCBI Taxonomy" id="63561"/>
    <lineage>
        <taxon>Bacteria</taxon>
        <taxon>Pseudomonadati</taxon>
        <taxon>Thermodesulfobacteriota</taxon>
        <taxon>Desulfovibrionia</taxon>
        <taxon>Desulfovibrionales</taxon>
        <taxon>Desulfovibrionaceae</taxon>
        <taxon>Desulfolutivibrio</taxon>
    </lineage>
</organism>
<dbReference type="Proteomes" id="UP000469724">
    <property type="component" value="Unassembled WGS sequence"/>
</dbReference>
<evidence type="ECO:0000256" key="1">
    <source>
        <dbReference type="ARBA" id="ARBA00004141"/>
    </source>
</evidence>
<feature type="transmembrane region" description="Helical" evidence="5">
    <location>
        <begin position="58"/>
        <end position="76"/>
    </location>
</feature>
<feature type="transmembrane region" description="Helical" evidence="5">
    <location>
        <begin position="31"/>
        <end position="51"/>
    </location>
</feature>
<accession>A0A7K3NKR7</accession>
<gene>
    <name evidence="7" type="ORF">G3N56_06310</name>
</gene>
<keyword evidence="3 5" id="KW-1133">Transmembrane helix</keyword>
<evidence type="ECO:0000256" key="2">
    <source>
        <dbReference type="ARBA" id="ARBA00022692"/>
    </source>
</evidence>
<keyword evidence="7" id="KW-0436">Ligase</keyword>
<evidence type="ECO:0000256" key="5">
    <source>
        <dbReference type="SAM" id="Phobius"/>
    </source>
</evidence>
<protein>
    <submittedName>
        <fullName evidence="7">O-antigen ligase family protein</fullName>
    </submittedName>
</protein>
<dbReference type="RefSeq" id="WP_163301411.1">
    <property type="nucleotide sequence ID" value="NZ_JAAGRQ010000018.1"/>
</dbReference>
<evidence type="ECO:0000313" key="7">
    <source>
        <dbReference type="EMBL" id="NDY56355.1"/>
    </source>
</evidence>
<proteinExistence type="predicted"/>
<dbReference type="EMBL" id="JAAGRQ010000018">
    <property type="protein sequence ID" value="NDY56355.1"/>
    <property type="molecule type" value="Genomic_DNA"/>
</dbReference>
<evidence type="ECO:0000313" key="8">
    <source>
        <dbReference type="Proteomes" id="UP000469724"/>
    </source>
</evidence>
<comment type="subcellular location">
    <subcellularLocation>
        <location evidence="1">Membrane</location>
        <topology evidence="1">Multi-pass membrane protein</topology>
    </subcellularLocation>
</comment>
<dbReference type="Pfam" id="PF04932">
    <property type="entry name" value="Wzy_C"/>
    <property type="match status" value="1"/>
</dbReference>
<dbReference type="GO" id="GO:0016874">
    <property type="term" value="F:ligase activity"/>
    <property type="evidence" value="ECO:0007669"/>
    <property type="project" value="UniProtKB-KW"/>
</dbReference>
<comment type="caution">
    <text evidence="7">The sequence shown here is derived from an EMBL/GenBank/DDBJ whole genome shotgun (WGS) entry which is preliminary data.</text>
</comment>
<dbReference type="PANTHER" id="PTHR37422:SF23">
    <property type="entry name" value="TEICHURONIC ACID BIOSYNTHESIS PROTEIN TUAE"/>
    <property type="match status" value="1"/>
</dbReference>
<keyword evidence="8" id="KW-1185">Reference proteome</keyword>
<evidence type="ECO:0000259" key="6">
    <source>
        <dbReference type="Pfam" id="PF04932"/>
    </source>
</evidence>
<keyword evidence="4 5" id="KW-0472">Membrane</keyword>
<dbReference type="AlphaFoldDB" id="A0A7K3NKR7"/>
<reference evidence="7 8" key="1">
    <citation type="submission" date="2020-02" db="EMBL/GenBank/DDBJ databases">
        <title>Comparative genomics of sulfur disproportionating microorganisms.</title>
        <authorList>
            <person name="Ward L.M."/>
            <person name="Bertran E."/>
            <person name="Johnston D.T."/>
        </authorList>
    </citation>
    <scope>NUCLEOTIDE SEQUENCE [LARGE SCALE GENOMIC DNA]</scope>
    <source>
        <strain evidence="7 8">DSM 3696</strain>
    </source>
</reference>
<name>A0A7K3NKR7_9BACT</name>
<feature type="transmembrane region" description="Helical" evidence="5">
    <location>
        <begin position="185"/>
        <end position="212"/>
    </location>
</feature>
<keyword evidence="2 5" id="KW-0812">Transmembrane</keyword>